<evidence type="ECO:0000256" key="2">
    <source>
        <dbReference type="ARBA" id="ARBA00007951"/>
    </source>
</evidence>
<dbReference type="EMBL" id="CASHTH010003177">
    <property type="protein sequence ID" value="CAI8041294.1"/>
    <property type="molecule type" value="Genomic_DNA"/>
</dbReference>
<evidence type="ECO:0000256" key="5">
    <source>
        <dbReference type="ARBA" id="ARBA00022801"/>
    </source>
</evidence>
<keyword evidence="6" id="KW-0325">Glycoprotein</keyword>
<evidence type="ECO:0000256" key="8">
    <source>
        <dbReference type="PIRNR" id="PIRNR001092"/>
    </source>
</evidence>
<feature type="chain" id="PRO_5041501519" description="alpha-L-fucosidase" evidence="8">
    <location>
        <begin position="18"/>
        <end position="454"/>
    </location>
</feature>
<keyword evidence="4 8" id="KW-0732">Signal</keyword>
<feature type="signal peptide" evidence="8">
    <location>
        <begin position="1"/>
        <end position="17"/>
    </location>
</feature>
<feature type="domain" description="Glycoside hydrolase family 29 N-terminal" evidence="9">
    <location>
        <begin position="15"/>
        <end position="358"/>
    </location>
</feature>
<dbReference type="InterPro" id="IPR016286">
    <property type="entry name" value="FUC_metazoa-typ"/>
</dbReference>
<dbReference type="InterPro" id="IPR013780">
    <property type="entry name" value="Glyco_hydro_b"/>
</dbReference>
<sequence>MDVVKLLLLGFCCLASAQYEPNWDSLDARPLPAWYDQAKFGIFIHWGVFSVPSYGGGETGKGASEWFWWDWKGAKESWAVDFMERNYLATFTYPDFAPQFKAELFSPGDWAQTIMDSGAKYVVLTSKHHEGWTNWPSNTSWNWNAMAEGPHMDLVGSLAQAISAYPALRFGLYFSQFEWFNPVYLADKAGGFKTQNYVAEVSMRQMYEIVEQYKPQVVWSDGDWEAPYTYWNSTEFLAWLYNESPVKDEVVVNDRWGQGCACHHGGYYTCSDRYDPHTLQKHKWENAMTIDKYSWGFRREATIDQYLSIEELVSELVVTVSCGGNMLMNVGPTHDGRIAPILQERLEQMGAWLKINGEAIYNTTPWTYQNDSVNANVWYTENKETMSVYALFLKWPTNYNLELGSIYPAPNSTVTLLGYPTPLKWEVTSPTILVKLPSLPLDSTLQWGWALKFH</sequence>
<evidence type="ECO:0000256" key="6">
    <source>
        <dbReference type="ARBA" id="ARBA00023180"/>
    </source>
</evidence>
<dbReference type="GO" id="GO:0005764">
    <property type="term" value="C:lysosome"/>
    <property type="evidence" value="ECO:0007669"/>
    <property type="project" value="TreeGrafter"/>
</dbReference>
<protein>
    <recommendedName>
        <fullName evidence="3">alpha-L-fucosidase</fullName>
        <ecNumber evidence="3">3.2.1.51</ecNumber>
    </recommendedName>
</protein>
<evidence type="ECO:0000259" key="10">
    <source>
        <dbReference type="Pfam" id="PF16757"/>
    </source>
</evidence>
<accession>A0AA35T4X0</accession>
<dbReference type="Pfam" id="PF16757">
    <property type="entry name" value="Fucosidase_C"/>
    <property type="match status" value="1"/>
</dbReference>
<dbReference type="AlphaFoldDB" id="A0AA35T4X0"/>
<feature type="domain" description="Alpha-L-fucosidase C-terminal" evidence="10">
    <location>
        <begin position="369"/>
        <end position="453"/>
    </location>
</feature>
<dbReference type="PANTHER" id="PTHR10030">
    <property type="entry name" value="ALPHA-L-FUCOSIDASE"/>
    <property type="match status" value="1"/>
</dbReference>
<evidence type="ECO:0000256" key="4">
    <source>
        <dbReference type="ARBA" id="ARBA00022729"/>
    </source>
</evidence>
<dbReference type="InterPro" id="IPR057739">
    <property type="entry name" value="Glyco_hydro_29_N"/>
</dbReference>
<dbReference type="GO" id="GO:0006004">
    <property type="term" value="P:fucose metabolic process"/>
    <property type="evidence" value="ECO:0007669"/>
    <property type="project" value="InterPro"/>
</dbReference>
<dbReference type="SMART" id="SM00812">
    <property type="entry name" value="Alpha_L_fucos"/>
    <property type="match status" value="1"/>
</dbReference>
<comment type="similarity">
    <text evidence="2 8">Belongs to the glycosyl hydrolase 29 family.</text>
</comment>
<dbReference type="PRINTS" id="PR00741">
    <property type="entry name" value="GLHYDRLASE29"/>
</dbReference>
<dbReference type="GO" id="GO:0004560">
    <property type="term" value="F:alpha-L-fucosidase activity"/>
    <property type="evidence" value="ECO:0007669"/>
    <property type="project" value="UniProtKB-EC"/>
</dbReference>
<evidence type="ECO:0000256" key="7">
    <source>
        <dbReference type="ARBA" id="ARBA00023295"/>
    </source>
</evidence>
<keyword evidence="12" id="KW-1185">Reference proteome</keyword>
<dbReference type="InterPro" id="IPR000933">
    <property type="entry name" value="Glyco_hydro_29"/>
</dbReference>
<dbReference type="Proteomes" id="UP001174909">
    <property type="component" value="Unassembled WGS sequence"/>
</dbReference>
<reference evidence="11" key="1">
    <citation type="submission" date="2023-03" db="EMBL/GenBank/DDBJ databases">
        <authorList>
            <person name="Steffen K."/>
            <person name="Cardenas P."/>
        </authorList>
    </citation>
    <scope>NUCLEOTIDE SEQUENCE</scope>
</reference>
<evidence type="ECO:0000256" key="3">
    <source>
        <dbReference type="ARBA" id="ARBA00012662"/>
    </source>
</evidence>
<proteinExistence type="inferred from homology"/>
<evidence type="ECO:0000313" key="11">
    <source>
        <dbReference type="EMBL" id="CAI8041294.1"/>
    </source>
</evidence>
<dbReference type="SUPFAM" id="SSF51445">
    <property type="entry name" value="(Trans)glycosidases"/>
    <property type="match status" value="1"/>
</dbReference>
<dbReference type="EC" id="3.2.1.51" evidence="3"/>
<organism evidence="11 12">
    <name type="scientific">Geodia barretti</name>
    <name type="common">Barrett's horny sponge</name>
    <dbReference type="NCBI Taxonomy" id="519541"/>
    <lineage>
        <taxon>Eukaryota</taxon>
        <taxon>Metazoa</taxon>
        <taxon>Porifera</taxon>
        <taxon>Demospongiae</taxon>
        <taxon>Heteroscleromorpha</taxon>
        <taxon>Tetractinellida</taxon>
        <taxon>Astrophorina</taxon>
        <taxon>Geodiidae</taxon>
        <taxon>Geodia</taxon>
    </lineage>
</organism>
<dbReference type="Gene3D" id="2.60.40.1180">
    <property type="entry name" value="Golgi alpha-mannosidase II"/>
    <property type="match status" value="1"/>
</dbReference>
<dbReference type="PIRSF" id="PIRSF001092">
    <property type="entry name" value="Alpha-L-fucosidase"/>
    <property type="match status" value="1"/>
</dbReference>
<dbReference type="Gene3D" id="3.20.20.80">
    <property type="entry name" value="Glycosidases"/>
    <property type="match status" value="1"/>
</dbReference>
<keyword evidence="5 8" id="KW-0378">Hydrolase</keyword>
<dbReference type="FunFam" id="3.20.20.80:FF:000027">
    <property type="entry name" value="Alpha-L-fucosidase"/>
    <property type="match status" value="1"/>
</dbReference>
<keyword evidence="7 8" id="KW-0326">Glycosidase</keyword>
<comment type="caution">
    <text evidence="11">The sequence shown here is derived from an EMBL/GenBank/DDBJ whole genome shotgun (WGS) entry which is preliminary data.</text>
</comment>
<dbReference type="GO" id="GO:0016139">
    <property type="term" value="P:glycoside catabolic process"/>
    <property type="evidence" value="ECO:0007669"/>
    <property type="project" value="TreeGrafter"/>
</dbReference>
<comment type="function">
    <text evidence="1">Alpha-L-fucosidase is responsible for hydrolyzing the alpha-1,6-linked fucose joined to the reducing-end N-acetylglucosamine of the carbohydrate moieties of glycoproteins.</text>
</comment>
<dbReference type="Pfam" id="PF01120">
    <property type="entry name" value="Alpha_L_fucos"/>
    <property type="match status" value="1"/>
</dbReference>
<evidence type="ECO:0000259" key="9">
    <source>
        <dbReference type="Pfam" id="PF01120"/>
    </source>
</evidence>
<gene>
    <name evidence="11" type="ORF">GBAR_LOCUS22960</name>
</gene>
<evidence type="ECO:0000313" key="12">
    <source>
        <dbReference type="Proteomes" id="UP001174909"/>
    </source>
</evidence>
<dbReference type="InterPro" id="IPR017853">
    <property type="entry name" value="GH"/>
</dbReference>
<dbReference type="PANTHER" id="PTHR10030:SF37">
    <property type="entry name" value="ALPHA-L-FUCOSIDASE-RELATED"/>
    <property type="match status" value="1"/>
</dbReference>
<name>A0AA35T4X0_GEOBA</name>
<dbReference type="InterPro" id="IPR031919">
    <property type="entry name" value="Fucosidase_C"/>
</dbReference>
<evidence type="ECO:0000256" key="1">
    <source>
        <dbReference type="ARBA" id="ARBA00004071"/>
    </source>
</evidence>